<name>A0A5R9F804_9BACL</name>
<comment type="caution">
    <text evidence="8">The sequence shown here is derived from an EMBL/GenBank/DDBJ whole genome shotgun (WGS) entry which is preliminary data.</text>
</comment>
<feature type="transmembrane region" description="Helical" evidence="6">
    <location>
        <begin position="237"/>
        <end position="258"/>
    </location>
</feature>
<keyword evidence="9" id="KW-1185">Reference proteome</keyword>
<evidence type="ECO:0000256" key="5">
    <source>
        <dbReference type="ARBA" id="ARBA00023136"/>
    </source>
</evidence>
<organism evidence="8 9">
    <name type="scientific">Exobacillus caeni</name>
    <dbReference type="NCBI Taxonomy" id="2574798"/>
    <lineage>
        <taxon>Bacteria</taxon>
        <taxon>Bacillati</taxon>
        <taxon>Bacillota</taxon>
        <taxon>Bacilli</taxon>
        <taxon>Bacillales</taxon>
        <taxon>Guptibacillaceae</taxon>
        <taxon>Exobacillus</taxon>
    </lineage>
</organism>
<keyword evidence="2 6" id="KW-0813">Transport</keyword>
<keyword evidence="5 6" id="KW-0472">Membrane</keyword>
<gene>
    <name evidence="8" type="ORF">FCL54_04355</name>
</gene>
<dbReference type="SUPFAM" id="SSF161098">
    <property type="entry name" value="MetI-like"/>
    <property type="match status" value="1"/>
</dbReference>
<proteinExistence type="inferred from homology"/>
<evidence type="ECO:0000313" key="8">
    <source>
        <dbReference type="EMBL" id="TLS38380.1"/>
    </source>
</evidence>
<dbReference type="CDD" id="cd06261">
    <property type="entry name" value="TM_PBP2"/>
    <property type="match status" value="1"/>
</dbReference>
<dbReference type="GO" id="GO:0005886">
    <property type="term" value="C:plasma membrane"/>
    <property type="evidence" value="ECO:0007669"/>
    <property type="project" value="UniProtKB-SubCell"/>
</dbReference>
<protein>
    <submittedName>
        <fullName evidence="8">Sugar ABC transporter permease</fullName>
    </submittedName>
</protein>
<evidence type="ECO:0000313" key="9">
    <source>
        <dbReference type="Proteomes" id="UP000308230"/>
    </source>
</evidence>
<feature type="transmembrane region" description="Helical" evidence="6">
    <location>
        <begin position="101"/>
        <end position="122"/>
    </location>
</feature>
<evidence type="ECO:0000256" key="4">
    <source>
        <dbReference type="ARBA" id="ARBA00022989"/>
    </source>
</evidence>
<comment type="subcellular location">
    <subcellularLocation>
        <location evidence="6">Cell membrane</location>
        <topology evidence="6">Multi-pass membrane protein</topology>
    </subcellularLocation>
    <subcellularLocation>
        <location evidence="1">Membrane</location>
        <topology evidence="1">Multi-pass membrane protein</topology>
    </subcellularLocation>
</comment>
<dbReference type="GO" id="GO:0055085">
    <property type="term" value="P:transmembrane transport"/>
    <property type="evidence" value="ECO:0007669"/>
    <property type="project" value="InterPro"/>
</dbReference>
<evidence type="ECO:0000259" key="7">
    <source>
        <dbReference type="PROSITE" id="PS50928"/>
    </source>
</evidence>
<dbReference type="Pfam" id="PF00528">
    <property type="entry name" value="BPD_transp_1"/>
    <property type="match status" value="1"/>
</dbReference>
<accession>A0A5R9F804</accession>
<dbReference type="PROSITE" id="PS50928">
    <property type="entry name" value="ABC_TM1"/>
    <property type="match status" value="1"/>
</dbReference>
<reference evidence="8 9" key="1">
    <citation type="submission" date="2019-04" db="EMBL/GenBank/DDBJ databases">
        <title>Bacillus caeni sp. nov., a bacterium isolated from mangrove sediment.</title>
        <authorList>
            <person name="Huang H."/>
            <person name="Mo K."/>
            <person name="Hu Y."/>
        </authorList>
    </citation>
    <scope>NUCLEOTIDE SEQUENCE [LARGE SCALE GENOMIC DNA]</scope>
    <source>
        <strain evidence="8 9">HB172195</strain>
    </source>
</reference>
<evidence type="ECO:0000256" key="6">
    <source>
        <dbReference type="RuleBase" id="RU363032"/>
    </source>
</evidence>
<dbReference type="Proteomes" id="UP000308230">
    <property type="component" value="Unassembled WGS sequence"/>
</dbReference>
<dbReference type="Gene3D" id="1.10.3720.10">
    <property type="entry name" value="MetI-like"/>
    <property type="match status" value="1"/>
</dbReference>
<keyword evidence="4 6" id="KW-1133">Transmembrane helix</keyword>
<feature type="domain" description="ABC transmembrane type-1" evidence="7">
    <location>
        <begin position="97"/>
        <end position="311"/>
    </location>
</feature>
<dbReference type="PANTHER" id="PTHR43496:SF1">
    <property type="entry name" value="POLYGALACTURONAN_RHAMNOGALACTURONAN TRANSPORT SYSTEM PERMEASE PROTEIN YTEP"/>
    <property type="match status" value="1"/>
</dbReference>
<comment type="similarity">
    <text evidence="6">Belongs to the binding-protein-dependent transport system permease family.</text>
</comment>
<dbReference type="InterPro" id="IPR035906">
    <property type="entry name" value="MetI-like_sf"/>
</dbReference>
<dbReference type="InterPro" id="IPR000515">
    <property type="entry name" value="MetI-like"/>
</dbReference>
<feature type="transmembrane region" description="Helical" evidence="6">
    <location>
        <begin position="37"/>
        <end position="64"/>
    </location>
</feature>
<sequence>MKNTTVLKNQSEKAILVTKGKPSFLKRFLREFNRGKYVYLMLVPVVLYYLIFHYWPMIGIVIAFQDYIPGVGFFESSWVGLKHFTEFFNSYYFWRLIKNTFLINFWLLIFGFPAPIILALLLNEVRNRIFKRSVQTITYIPHFISLVVVVGIIKDFTATDGMINQLRDLMGAGSIPFLQFPEYFRTIYVSSEVWQTIGWSSIIYFAALSNVNPNLYEAAEIDGAGRFRKMWHITLPAIRPTIVIILILTLGNLLSTGFEKILLLYQPLTYETADVISTYVYRKGIEHSAFSFATAVGLFNTMVNFTLLIIANAISRRISDNSLW</sequence>
<dbReference type="AlphaFoldDB" id="A0A5R9F804"/>
<dbReference type="RefSeq" id="WP_138123606.1">
    <property type="nucleotide sequence ID" value="NZ_SWLG01000003.1"/>
</dbReference>
<evidence type="ECO:0000256" key="2">
    <source>
        <dbReference type="ARBA" id="ARBA00022448"/>
    </source>
</evidence>
<keyword evidence="3 6" id="KW-0812">Transmembrane</keyword>
<evidence type="ECO:0000256" key="3">
    <source>
        <dbReference type="ARBA" id="ARBA00022692"/>
    </source>
</evidence>
<dbReference type="PANTHER" id="PTHR43496">
    <property type="entry name" value="PROTEIN LPLB"/>
    <property type="match status" value="1"/>
</dbReference>
<feature type="transmembrane region" description="Helical" evidence="6">
    <location>
        <begin position="289"/>
        <end position="314"/>
    </location>
</feature>
<dbReference type="EMBL" id="SWLG01000003">
    <property type="protein sequence ID" value="TLS38380.1"/>
    <property type="molecule type" value="Genomic_DNA"/>
</dbReference>
<evidence type="ECO:0000256" key="1">
    <source>
        <dbReference type="ARBA" id="ARBA00004141"/>
    </source>
</evidence>
<dbReference type="OrthoDB" id="9785836at2"/>